<feature type="compositionally biased region" description="Basic and acidic residues" evidence="1">
    <location>
        <begin position="13"/>
        <end position="22"/>
    </location>
</feature>
<reference evidence="3 4" key="1">
    <citation type="journal article" date="2016" name="Nat. Commun.">
        <title>Thousands of microbial genomes shed light on interconnected biogeochemical processes in an aquifer system.</title>
        <authorList>
            <person name="Anantharaman K."/>
            <person name="Brown C.T."/>
            <person name="Hug L.A."/>
            <person name="Sharon I."/>
            <person name="Castelle C.J."/>
            <person name="Probst A.J."/>
            <person name="Thomas B.C."/>
            <person name="Singh A."/>
            <person name="Wilkins M.J."/>
            <person name="Karaoz U."/>
            <person name="Brodie E.L."/>
            <person name="Williams K.H."/>
            <person name="Hubbard S.S."/>
            <person name="Banfield J.F."/>
        </authorList>
    </citation>
    <scope>NUCLEOTIDE SEQUENCE [LARGE SCALE GENOMIC DNA]</scope>
</reference>
<gene>
    <name evidence="3" type="ORF">A3D65_02925</name>
</gene>
<dbReference type="EMBL" id="MHLL01000050">
    <property type="protein sequence ID" value="OGZ07887.1"/>
    <property type="molecule type" value="Genomic_DNA"/>
</dbReference>
<proteinExistence type="predicted"/>
<feature type="region of interest" description="Disordered" evidence="1">
    <location>
        <begin position="848"/>
        <end position="869"/>
    </location>
</feature>
<protein>
    <recommendedName>
        <fullName evidence="2">N-acetyltransferase domain-containing protein</fullName>
    </recommendedName>
</protein>
<feature type="compositionally biased region" description="Basic and acidic residues" evidence="1">
    <location>
        <begin position="848"/>
        <end position="862"/>
    </location>
</feature>
<dbReference type="Proteomes" id="UP000177996">
    <property type="component" value="Unassembled WGS sequence"/>
</dbReference>
<sequence length="869" mass="98173">MKNTLENMPLELPPRDGEETPDVHPSSGETRDHVVDAQYNSPMRAANDNFFIESPEKRTGAAAIEDPVVRDWLKNVQLYQDYQELLFFYNKGYIVFNNNLPVLNHKELKGKTWREILSNNLYKGADNVYDCLSKNGVTGLPERDSFRETNERERKNKGARFLKEEVMLPDSLSMLLRGEVGAGEYGGGKKGHDWYNEIVLPDGTATNALEVKVAQKMNELGVKRTRSGLTFTNSEFAGQSATLSKILAESRSGGLPQDKTSLDVYMHYLPNLRKTGLIQESDFHVNERGKGLNNIRFKRKTAGDVNLRSSLGSAKYYFGRDKYIQNGEPIPEQTFTATLDDRTGGVFEEQNGVKRLKYTFPLITADEFEEEKVKIANKFSKEVNELTETEITQNTRKKLDKNEIKDYSATDYVSPYRGETPREYAKRVEAMSNGEATVNAINEIFMGAGLDHLSLGWGKKIRLAEAVRRIDRDEIIAFAKKHGVPGLQVFLASEVEKDWPEEVLAFSNKPESPALFEAYAPLLTDEDEFRNVIDTSIFKNDAAREYLADLRRASLEDVVAGIRRVIREGGSPAQVIAKSREGVLAKLSLVKALKKEGLLDSLEEIKGVRFDVCQPQEISPEDIQVARAIYAKNYASTPRLQQSLLHTFDESVADASGKERFFIFKHNDAVKGFYRLEETAPGHYYFGAFNVDPTYKGYKLGETMLAQSLDHKAALAVIDADCDREASVSSFYIESGFIATDAYDFEEAKAFHILRNDALQKEVLATADWNEEKIRAMAKVGETVSREGGKVLVSAFPRARLNNIPFDKLGEHPGNRYVLSRYIFPRDKRDDIVYAVFERVSEEDFSRLKNEVTRSEEERSSFEELPLAA</sequence>
<evidence type="ECO:0000259" key="2">
    <source>
        <dbReference type="PROSITE" id="PS51186"/>
    </source>
</evidence>
<dbReference type="InterPro" id="IPR000182">
    <property type="entry name" value="GNAT_dom"/>
</dbReference>
<dbReference type="InterPro" id="IPR016181">
    <property type="entry name" value="Acyl_CoA_acyltransferase"/>
</dbReference>
<organism evidence="3 4">
    <name type="scientific">Candidatus Lloydbacteria bacterium RIFCSPHIGHO2_02_FULL_50_13</name>
    <dbReference type="NCBI Taxonomy" id="1798661"/>
    <lineage>
        <taxon>Bacteria</taxon>
        <taxon>Candidatus Lloydiibacteriota</taxon>
    </lineage>
</organism>
<dbReference type="GO" id="GO:0016747">
    <property type="term" value="F:acyltransferase activity, transferring groups other than amino-acyl groups"/>
    <property type="evidence" value="ECO:0007669"/>
    <property type="project" value="InterPro"/>
</dbReference>
<dbReference type="SUPFAM" id="SSF55729">
    <property type="entry name" value="Acyl-CoA N-acyltransferases (Nat)"/>
    <property type="match status" value="1"/>
</dbReference>
<comment type="caution">
    <text evidence="3">The sequence shown here is derived from an EMBL/GenBank/DDBJ whole genome shotgun (WGS) entry which is preliminary data.</text>
</comment>
<evidence type="ECO:0000313" key="4">
    <source>
        <dbReference type="Proteomes" id="UP000177996"/>
    </source>
</evidence>
<dbReference type="AlphaFoldDB" id="A0A1G2D2Z1"/>
<accession>A0A1G2D2Z1</accession>
<feature type="region of interest" description="Disordered" evidence="1">
    <location>
        <begin position="1"/>
        <end position="30"/>
    </location>
</feature>
<evidence type="ECO:0000313" key="3">
    <source>
        <dbReference type="EMBL" id="OGZ07887.1"/>
    </source>
</evidence>
<dbReference type="PROSITE" id="PS51186">
    <property type="entry name" value="GNAT"/>
    <property type="match status" value="1"/>
</dbReference>
<feature type="domain" description="N-acetyltransferase" evidence="2">
    <location>
        <begin position="613"/>
        <end position="760"/>
    </location>
</feature>
<name>A0A1G2D2Z1_9BACT</name>
<evidence type="ECO:0000256" key="1">
    <source>
        <dbReference type="SAM" id="MobiDB-lite"/>
    </source>
</evidence>
<dbReference type="Gene3D" id="3.40.630.30">
    <property type="match status" value="1"/>
</dbReference>